<dbReference type="CDD" id="cd02440">
    <property type="entry name" value="AdoMet_MTases"/>
    <property type="match status" value="1"/>
</dbReference>
<reference evidence="6 7" key="1">
    <citation type="submission" date="2022-12" db="EMBL/GenBank/DDBJ databases">
        <title>Genome Sequence of Deinococcus aquaticus Type Strain PB314.</title>
        <authorList>
            <person name="Albert C."/>
            <person name="Hill J."/>
            <person name="Boren L."/>
            <person name="Scholz-Ng S."/>
            <person name="Fatema N."/>
            <person name="Grosso R."/>
            <person name="Soboslay E."/>
            <person name="Tuohy J."/>
        </authorList>
    </citation>
    <scope>NUCLEOTIDE SEQUENCE [LARGE SCALE GENOMIC DNA]</scope>
    <source>
        <strain evidence="6 7">PB-314</strain>
    </source>
</reference>
<evidence type="ECO:0000259" key="5">
    <source>
        <dbReference type="Pfam" id="PF08241"/>
    </source>
</evidence>
<keyword evidence="7" id="KW-1185">Reference proteome</keyword>
<keyword evidence="2 6" id="KW-0489">Methyltransferase</keyword>
<dbReference type="InterPro" id="IPR013216">
    <property type="entry name" value="Methyltransf_11"/>
</dbReference>
<feature type="region of interest" description="Disordered" evidence="4">
    <location>
        <begin position="1"/>
        <end position="25"/>
    </location>
</feature>
<dbReference type="InterPro" id="IPR029063">
    <property type="entry name" value="SAM-dependent_MTases_sf"/>
</dbReference>
<organism evidence="6 7">
    <name type="scientific">Deinococcus aquaticus</name>
    <dbReference type="NCBI Taxonomy" id="328692"/>
    <lineage>
        <taxon>Bacteria</taxon>
        <taxon>Thermotogati</taxon>
        <taxon>Deinococcota</taxon>
        <taxon>Deinococci</taxon>
        <taxon>Deinococcales</taxon>
        <taxon>Deinococcaceae</taxon>
        <taxon>Deinococcus</taxon>
    </lineage>
</organism>
<evidence type="ECO:0000256" key="3">
    <source>
        <dbReference type="ARBA" id="ARBA00022679"/>
    </source>
</evidence>
<evidence type="ECO:0000256" key="4">
    <source>
        <dbReference type="SAM" id="MobiDB-lite"/>
    </source>
</evidence>
<comment type="similarity">
    <text evidence="1">Belongs to the methyltransferase superfamily.</text>
</comment>
<dbReference type="InterPro" id="IPR051052">
    <property type="entry name" value="Diverse_substrate_MTase"/>
</dbReference>
<feature type="domain" description="Methyltransferase type 11" evidence="5">
    <location>
        <begin position="69"/>
        <end position="161"/>
    </location>
</feature>
<gene>
    <name evidence="6" type="ORF">M8445_12260</name>
</gene>
<dbReference type="EMBL" id="CP115165">
    <property type="protein sequence ID" value="WDA58114.1"/>
    <property type="molecule type" value="Genomic_DNA"/>
</dbReference>
<evidence type="ECO:0000256" key="2">
    <source>
        <dbReference type="ARBA" id="ARBA00022603"/>
    </source>
</evidence>
<evidence type="ECO:0000256" key="1">
    <source>
        <dbReference type="ARBA" id="ARBA00008361"/>
    </source>
</evidence>
<dbReference type="PANTHER" id="PTHR44942">
    <property type="entry name" value="METHYLTRANSF_11 DOMAIN-CONTAINING PROTEIN"/>
    <property type="match status" value="1"/>
</dbReference>
<dbReference type="GO" id="GO:0008168">
    <property type="term" value="F:methyltransferase activity"/>
    <property type="evidence" value="ECO:0007669"/>
    <property type="project" value="UniProtKB-KW"/>
</dbReference>
<keyword evidence="3" id="KW-0808">Transferase</keyword>
<proteinExistence type="inferred from homology"/>
<name>A0ABY7UYW7_9DEIO</name>
<dbReference type="GO" id="GO:0032259">
    <property type="term" value="P:methylation"/>
    <property type="evidence" value="ECO:0007669"/>
    <property type="project" value="UniProtKB-KW"/>
</dbReference>
<accession>A0ABY7UYW7</accession>
<dbReference type="Pfam" id="PF08241">
    <property type="entry name" value="Methyltransf_11"/>
    <property type="match status" value="1"/>
</dbReference>
<dbReference type="SUPFAM" id="SSF53335">
    <property type="entry name" value="S-adenosyl-L-methionine-dependent methyltransferases"/>
    <property type="match status" value="1"/>
</dbReference>
<evidence type="ECO:0000313" key="6">
    <source>
        <dbReference type="EMBL" id="WDA58114.1"/>
    </source>
</evidence>
<evidence type="ECO:0000313" key="7">
    <source>
        <dbReference type="Proteomes" id="UP001217044"/>
    </source>
</evidence>
<dbReference type="Proteomes" id="UP001217044">
    <property type="component" value="Chromosome"/>
</dbReference>
<protein>
    <submittedName>
        <fullName evidence="6">Methyltransferase domain-containing protein</fullName>
    </submittedName>
</protein>
<sequence>MPDQTPDAQTPDAITPGAITPGAATDSSVVNPARFLGRADVYAQARPGYPDALGAWLRDLGLLNARVADIGAGTGLFTRLLLAHGAAVTAVEPNPDMRARLGEGLRGVPGLTMQAGTSEATGLPAASVGLITAAQAAHWFDPGRTLPEFRRVLIPGGRVLFVWNDWRAAQESAPFNRAYGEVVRAFTGDDPLQIRVPEDDLPLFMPGGFEVREWTHTHPLTLGALHALAGSVSYLPAPDSPDFPALRAALDAAFDAHAQAGAPGAEAHVELAYLTRAYLGTLDSTAPGPTAPSRAVLR</sequence>
<dbReference type="PANTHER" id="PTHR44942:SF4">
    <property type="entry name" value="METHYLTRANSFERASE TYPE 11 DOMAIN-CONTAINING PROTEIN"/>
    <property type="match status" value="1"/>
</dbReference>
<dbReference type="RefSeq" id="WP_273988045.1">
    <property type="nucleotide sequence ID" value="NZ_BAABQT010000003.1"/>
</dbReference>
<dbReference type="Gene3D" id="3.40.50.150">
    <property type="entry name" value="Vaccinia Virus protein VP39"/>
    <property type="match status" value="1"/>
</dbReference>